<feature type="domain" description="Type II secretion system protein GspF" evidence="7">
    <location>
        <begin position="160"/>
        <end position="285"/>
    </location>
</feature>
<gene>
    <name evidence="8" type="ORF">PZE19_13235</name>
</gene>
<feature type="transmembrane region" description="Helical" evidence="6">
    <location>
        <begin position="270"/>
        <end position="289"/>
    </location>
</feature>
<keyword evidence="5 6" id="KW-0472">Membrane</keyword>
<dbReference type="RefSeq" id="WP_277861099.1">
    <property type="nucleotide sequence ID" value="NZ_JARRAG010000002.1"/>
</dbReference>
<keyword evidence="3 6" id="KW-0812">Transmembrane</keyword>
<evidence type="ECO:0000256" key="1">
    <source>
        <dbReference type="ARBA" id="ARBA00004651"/>
    </source>
</evidence>
<sequence length="324" mass="35509">MNDTIVLGLAGASAVAFVVAVFQVVSDLFLRDRARVNDRVDVEFLKKKASASAAKVKKASLFKNLDQMDAAVRAGEGSPTWRQAFESMVEQSGLDVTPGRLLMIAGVAAAVLAAVGSAVRTHPLDAAIGLVLGGLAPLFYVKKRRDRRMERLRSQLPDAFDLMARVVRAGQSLGQAVLGVAQEFPQPISTEFAYCYEQQNLGLSPEVTFRELTRRTGIVELKIFVLAVLVQQQTGGNLAEMLTKLAAVVRDRYRIRGAIQTLTAEGRMQGWILAAMPPLMIVILLFMNYKYAVVLFDHPNVLAVSFGAEVLGILWIRKIVNFDF</sequence>
<evidence type="ECO:0000256" key="5">
    <source>
        <dbReference type="ARBA" id="ARBA00023136"/>
    </source>
</evidence>
<evidence type="ECO:0000313" key="9">
    <source>
        <dbReference type="Proteomes" id="UP001216907"/>
    </source>
</evidence>
<evidence type="ECO:0000256" key="6">
    <source>
        <dbReference type="SAM" id="Phobius"/>
    </source>
</evidence>
<keyword evidence="9" id="KW-1185">Reference proteome</keyword>
<comment type="subcellular location">
    <subcellularLocation>
        <location evidence="1">Cell membrane</location>
        <topology evidence="1">Multi-pass membrane protein</topology>
    </subcellularLocation>
</comment>
<organism evidence="8 9">
    <name type="scientific">Paludisphaera mucosa</name>
    <dbReference type="NCBI Taxonomy" id="3030827"/>
    <lineage>
        <taxon>Bacteria</taxon>
        <taxon>Pseudomonadati</taxon>
        <taxon>Planctomycetota</taxon>
        <taxon>Planctomycetia</taxon>
        <taxon>Isosphaerales</taxon>
        <taxon>Isosphaeraceae</taxon>
        <taxon>Paludisphaera</taxon>
    </lineage>
</organism>
<name>A0ABT6FB24_9BACT</name>
<comment type="caution">
    <text evidence="8">The sequence shown here is derived from an EMBL/GenBank/DDBJ whole genome shotgun (WGS) entry which is preliminary data.</text>
</comment>
<keyword evidence="2" id="KW-1003">Cell membrane</keyword>
<dbReference type="EMBL" id="JARRAG010000002">
    <property type="protein sequence ID" value="MDG3004746.1"/>
    <property type="molecule type" value="Genomic_DNA"/>
</dbReference>
<dbReference type="Pfam" id="PF00482">
    <property type="entry name" value="T2SSF"/>
    <property type="match status" value="1"/>
</dbReference>
<evidence type="ECO:0000256" key="4">
    <source>
        <dbReference type="ARBA" id="ARBA00022989"/>
    </source>
</evidence>
<feature type="transmembrane region" description="Helical" evidence="6">
    <location>
        <begin position="101"/>
        <end position="118"/>
    </location>
</feature>
<dbReference type="PANTHER" id="PTHR35007">
    <property type="entry name" value="INTEGRAL MEMBRANE PROTEIN-RELATED"/>
    <property type="match status" value="1"/>
</dbReference>
<evidence type="ECO:0000256" key="2">
    <source>
        <dbReference type="ARBA" id="ARBA00022475"/>
    </source>
</evidence>
<evidence type="ECO:0000259" key="7">
    <source>
        <dbReference type="Pfam" id="PF00482"/>
    </source>
</evidence>
<dbReference type="InterPro" id="IPR018076">
    <property type="entry name" value="T2SS_GspF_dom"/>
</dbReference>
<accession>A0ABT6FB24</accession>
<feature type="transmembrane region" description="Helical" evidence="6">
    <location>
        <begin position="6"/>
        <end position="30"/>
    </location>
</feature>
<feature type="transmembrane region" description="Helical" evidence="6">
    <location>
        <begin position="301"/>
        <end position="320"/>
    </location>
</feature>
<dbReference type="InterPro" id="IPR042094">
    <property type="entry name" value="T2SS_GspF_sf"/>
</dbReference>
<dbReference type="Proteomes" id="UP001216907">
    <property type="component" value="Unassembled WGS sequence"/>
</dbReference>
<protein>
    <submittedName>
        <fullName evidence="8">Type II secretion system F family protein</fullName>
    </submittedName>
</protein>
<keyword evidence="4 6" id="KW-1133">Transmembrane helix</keyword>
<reference evidence="8 9" key="1">
    <citation type="submission" date="2023-03" db="EMBL/GenBank/DDBJ databases">
        <title>Paludisphaera mucosa sp. nov. a novel planctomycete from northern fen.</title>
        <authorList>
            <person name="Ivanova A."/>
        </authorList>
    </citation>
    <scope>NUCLEOTIDE SEQUENCE [LARGE SCALE GENOMIC DNA]</scope>
    <source>
        <strain evidence="8 9">Pla2</strain>
    </source>
</reference>
<dbReference type="PANTHER" id="PTHR35007:SF1">
    <property type="entry name" value="PILUS ASSEMBLY PROTEIN"/>
    <property type="match status" value="1"/>
</dbReference>
<evidence type="ECO:0000256" key="3">
    <source>
        <dbReference type="ARBA" id="ARBA00022692"/>
    </source>
</evidence>
<dbReference type="Gene3D" id="1.20.81.30">
    <property type="entry name" value="Type II secretion system (T2SS), domain F"/>
    <property type="match status" value="1"/>
</dbReference>
<evidence type="ECO:0000313" key="8">
    <source>
        <dbReference type="EMBL" id="MDG3004746.1"/>
    </source>
</evidence>
<feature type="transmembrane region" description="Helical" evidence="6">
    <location>
        <begin position="124"/>
        <end position="141"/>
    </location>
</feature>
<proteinExistence type="predicted"/>